<evidence type="ECO:0000313" key="2">
    <source>
        <dbReference type="Proteomes" id="UP000828390"/>
    </source>
</evidence>
<dbReference type="Proteomes" id="UP000828390">
    <property type="component" value="Unassembled WGS sequence"/>
</dbReference>
<name>A0A9D4BE87_DREPO</name>
<accession>A0A9D4BE87</accession>
<comment type="caution">
    <text evidence="1">The sequence shown here is derived from an EMBL/GenBank/DDBJ whole genome shotgun (WGS) entry which is preliminary data.</text>
</comment>
<reference evidence="1" key="1">
    <citation type="journal article" date="2019" name="bioRxiv">
        <title>The Genome of the Zebra Mussel, Dreissena polymorpha: A Resource for Invasive Species Research.</title>
        <authorList>
            <person name="McCartney M.A."/>
            <person name="Auch B."/>
            <person name="Kono T."/>
            <person name="Mallez S."/>
            <person name="Zhang Y."/>
            <person name="Obille A."/>
            <person name="Becker A."/>
            <person name="Abrahante J.E."/>
            <person name="Garbe J."/>
            <person name="Badalamenti J.P."/>
            <person name="Herman A."/>
            <person name="Mangelson H."/>
            <person name="Liachko I."/>
            <person name="Sullivan S."/>
            <person name="Sone E.D."/>
            <person name="Koren S."/>
            <person name="Silverstein K.A.T."/>
            <person name="Beckman K.B."/>
            <person name="Gohl D.M."/>
        </authorList>
    </citation>
    <scope>NUCLEOTIDE SEQUENCE</scope>
    <source>
        <strain evidence="1">Duluth1</strain>
        <tissue evidence="1">Whole animal</tissue>
    </source>
</reference>
<dbReference type="EMBL" id="JAIWYP010000059">
    <property type="protein sequence ID" value="KAH3690594.1"/>
    <property type="molecule type" value="Genomic_DNA"/>
</dbReference>
<evidence type="ECO:0000313" key="1">
    <source>
        <dbReference type="EMBL" id="KAH3690594.1"/>
    </source>
</evidence>
<dbReference type="AlphaFoldDB" id="A0A9D4BE87"/>
<keyword evidence="2" id="KW-1185">Reference proteome</keyword>
<protein>
    <submittedName>
        <fullName evidence="1">Uncharacterized protein</fullName>
    </submittedName>
</protein>
<organism evidence="1 2">
    <name type="scientific">Dreissena polymorpha</name>
    <name type="common">Zebra mussel</name>
    <name type="synonym">Mytilus polymorpha</name>
    <dbReference type="NCBI Taxonomy" id="45954"/>
    <lineage>
        <taxon>Eukaryota</taxon>
        <taxon>Metazoa</taxon>
        <taxon>Spiralia</taxon>
        <taxon>Lophotrochozoa</taxon>
        <taxon>Mollusca</taxon>
        <taxon>Bivalvia</taxon>
        <taxon>Autobranchia</taxon>
        <taxon>Heteroconchia</taxon>
        <taxon>Euheterodonta</taxon>
        <taxon>Imparidentia</taxon>
        <taxon>Neoheterodontei</taxon>
        <taxon>Myida</taxon>
        <taxon>Dreissenoidea</taxon>
        <taxon>Dreissenidae</taxon>
        <taxon>Dreissena</taxon>
    </lineage>
</organism>
<sequence length="179" mass="19631">MVKSSKYATLHASEGIKVLRPHDIVINKEDRASASPSSSPVAGNLNSSPEIKQATIDALKRLTFSDQGQAIELAYSLNLIPYHSGLIKQGVAFSVNGAVNDSDRAASVQDMIRDENDVKFANIVQIFKHDSVPSSYHIASVKLTLSSGSCGEFRRWFDYSDYPCAIHMSDDGFIEHLEI</sequence>
<proteinExistence type="predicted"/>
<reference evidence="1" key="2">
    <citation type="submission" date="2020-11" db="EMBL/GenBank/DDBJ databases">
        <authorList>
            <person name="McCartney M.A."/>
            <person name="Auch B."/>
            <person name="Kono T."/>
            <person name="Mallez S."/>
            <person name="Becker A."/>
            <person name="Gohl D.M."/>
            <person name="Silverstein K.A.T."/>
            <person name="Koren S."/>
            <person name="Bechman K.B."/>
            <person name="Herman A."/>
            <person name="Abrahante J.E."/>
            <person name="Garbe J."/>
        </authorList>
    </citation>
    <scope>NUCLEOTIDE SEQUENCE</scope>
    <source>
        <strain evidence="1">Duluth1</strain>
        <tissue evidence="1">Whole animal</tissue>
    </source>
</reference>
<gene>
    <name evidence="1" type="ORF">DPMN_191922</name>
</gene>